<sequence>MVRKAVGGLLALGFLLVPLAVWAQSASESACQPACQPACAPEVTCVQKTVLTRQWVTEMRKVRCVEYVPQQREYTTYRVNWVKETQVIEKTFTEWKLEPRVKEIKCVGYRPVWKSEPYEYTVYVPKIVKEPGTRKVCKWVQVEEPRKICVDEGHWEERPCEPVRGICRHCHRRVIVDPPSDGACCPPKPVCVCKVWVPNPVVKEITVKVWKPQIVEEPCEITKCVWEPQKRQGIRKWCEWERYEYTKKVCYYECVPHTVTKPVCVTTWKKVCEPVVKKCTVLVPQVVEKEVPVKVCKLVPTVVNVPVRPCHVHHRLLARRAVACCDP</sequence>
<dbReference type="KEGG" id="ttf:THTE_0953"/>
<feature type="chain" id="PRO_5012176965" evidence="1">
    <location>
        <begin position="24"/>
        <end position="327"/>
    </location>
</feature>
<evidence type="ECO:0000313" key="3">
    <source>
        <dbReference type="Proteomes" id="UP000215086"/>
    </source>
</evidence>
<evidence type="ECO:0000313" key="2">
    <source>
        <dbReference type="EMBL" id="ASV73555.1"/>
    </source>
</evidence>
<dbReference type="AlphaFoldDB" id="A0A286RC70"/>
<keyword evidence="1" id="KW-0732">Signal</keyword>
<dbReference type="Proteomes" id="UP000215086">
    <property type="component" value="Chromosome"/>
</dbReference>
<evidence type="ECO:0000256" key="1">
    <source>
        <dbReference type="SAM" id="SignalP"/>
    </source>
</evidence>
<name>A0A286RC70_9BACT</name>
<dbReference type="EMBL" id="CP018477">
    <property type="protein sequence ID" value="ASV73555.1"/>
    <property type="molecule type" value="Genomic_DNA"/>
</dbReference>
<organism evidence="2 3">
    <name type="scientific">Thermogutta terrifontis</name>
    <dbReference type="NCBI Taxonomy" id="1331910"/>
    <lineage>
        <taxon>Bacteria</taxon>
        <taxon>Pseudomonadati</taxon>
        <taxon>Planctomycetota</taxon>
        <taxon>Planctomycetia</taxon>
        <taxon>Pirellulales</taxon>
        <taxon>Thermoguttaceae</taxon>
        <taxon>Thermogutta</taxon>
    </lineage>
</organism>
<accession>A0A286RC70</accession>
<dbReference type="RefSeq" id="WP_095414114.1">
    <property type="nucleotide sequence ID" value="NZ_CP018477.1"/>
</dbReference>
<proteinExistence type="predicted"/>
<feature type="signal peptide" evidence="1">
    <location>
        <begin position="1"/>
        <end position="23"/>
    </location>
</feature>
<dbReference type="OrthoDB" id="266628at2"/>
<keyword evidence="3" id="KW-1185">Reference proteome</keyword>
<reference evidence="2 3" key="1">
    <citation type="journal article" name="Front. Microbiol.">
        <title>Sugar Metabolism of the First Thermophilic Planctomycete Thermogutta terrifontis: Comparative Genomic and Transcriptomic Approaches.</title>
        <authorList>
            <person name="Elcheninov A.G."/>
            <person name="Menzel P."/>
            <person name="Gudbergsdottir S.R."/>
            <person name="Slesarev A.I."/>
            <person name="Kadnikov V.V."/>
            <person name="Krogh A."/>
            <person name="Bonch-Osmolovskaya E.A."/>
            <person name="Peng X."/>
            <person name="Kublanov I.V."/>
        </authorList>
    </citation>
    <scope>NUCLEOTIDE SEQUENCE [LARGE SCALE GENOMIC DNA]</scope>
    <source>
        <strain evidence="2 3">R1</strain>
    </source>
</reference>
<gene>
    <name evidence="2" type="ORF">THTE_0953</name>
</gene>
<protein>
    <submittedName>
        <fullName evidence="2">Uncharacterized protein</fullName>
    </submittedName>
</protein>